<feature type="domain" description="C-type lectin" evidence="4">
    <location>
        <begin position="105"/>
        <end position="216"/>
    </location>
</feature>
<evidence type="ECO:0000256" key="1">
    <source>
        <dbReference type="ARBA" id="ARBA00022734"/>
    </source>
</evidence>
<dbReference type="InterPro" id="IPR050111">
    <property type="entry name" value="C-type_lectin/snaclec_domain"/>
</dbReference>
<evidence type="ECO:0000256" key="3">
    <source>
        <dbReference type="SAM" id="Phobius"/>
    </source>
</evidence>
<gene>
    <name evidence="6" type="primary">LOC103126472</name>
</gene>
<keyword evidence="3" id="KW-0812">Transmembrane</keyword>
<dbReference type="Proteomes" id="UP001652624">
    <property type="component" value="Chromosome 18"/>
</dbReference>
<name>A0ABM3WB91_ERIEU</name>
<dbReference type="InterPro" id="IPR016187">
    <property type="entry name" value="CTDL_fold"/>
</dbReference>
<dbReference type="CDD" id="cd00037">
    <property type="entry name" value="CLECT"/>
    <property type="match status" value="1"/>
</dbReference>
<dbReference type="PROSITE" id="PS50041">
    <property type="entry name" value="C_TYPE_LECTIN_2"/>
    <property type="match status" value="1"/>
</dbReference>
<proteinExistence type="predicted"/>
<dbReference type="InterPro" id="IPR001304">
    <property type="entry name" value="C-type_lectin-like"/>
</dbReference>
<dbReference type="SMART" id="SM00034">
    <property type="entry name" value="CLECT"/>
    <property type="match status" value="1"/>
</dbReference>
<evidence type="ECO:0000256" key="2">
    <source>
        <dbReference type="SAM" id="MobiDB-lite"/>
    </source>
</evidence>
<keyword evidence="1" id="KW-0430">Lectin</keyword>
<dbReference type="Pfam" id="PF00059">
    <property type="entry name" value="Lectin_C"/>
    <property type="match status" value="1"/>
</dbReference>
<reference evidence="6" key="1">
    <citation type="submission" date="2025-08" db="UniProtKB">
        <authorList>
            <consortium name="RefSeq"/>
        </authorList>
    </citation>
    <scope>IDENTIFICATION</scope>
</reference>
<evidence type="ECO:0000259" key="4">
    <source>
        <dbReference type="PROSITE" id="PS50041"/>
    </source>
</evidence>
<keyword evidence="3" id="KW-0472">Membrane</keyword>
<feature type="transmembrane region" description="Helical" evidence="3">
    <location>
        <begin position="241"/>
        <end position="265"/>
    </location>
</feature>
<protein>
    <submittedName>
        <fullName evidence="6">CD302 antigen isoform X2</fullName>
    </submittedName>
</protein>
<sequence length="297" mass="32770">MGPLVTSFGPLSPISPAPHLPLLPSPQGPDWWEGSASSALPRSAAPQQTPNTQSIMPGTLLPALPALLLPLLGLAAAGAVFVWRSLLLISWIFSIDCPPPTWIQFQDSCYLFIQEAIKVGSIEDVRNKCTSHGADMISIHNEEENTFILDILKKQQKNPDDILLGMFFDTDDASFKWFDKSNMTFDKWADQDDEELVDTCAFLHTKTGGWKKGNCEISSVEGTICKRAIPYEKEYLSDNHILVSALVIASTVILTVLGAIAWFLYKRNLYSGFTTIFSTAPQSPYNDDCVLVVAEEN</sequence>
<keyword evidence="5" id="KW-1185">Reference proteome</keyword>
<feature type="transmembrane region" description="Helical" evidence="3">
    <location>
        <begin position="63"/>
        <end position="83"/>
    </location>
</feature>
<dbReference type="Gene3D" id="3.10.100.10">
    <property type="entry name" value="Mannose-Binding Protein A, subunit A"/>
    <property type="match status" value="1"/>
</dbReference>
<evidence type="ECO:0000313" key="5">
    <source>
        <dbReference type="Proteomes" id="UP001652624"/>
    </source>
</evidence>
<dbReference type="GeneID" id="103126472"/>
<dbReference type="RefSeq" id="XP_060033852.1">
    <property type="nucleotide sequence ID" value="XM_060177869.1"/>
</dbReference>
<feature type="region of interest" description="Disordered" evidence="2">
    <location>
        <begin position="33"/>
        <end position="54"/>
    </location>
</feature>
<accession>A0ABM3WB91</accession>
<dbReference type="SUPFAM" id="SSF56436">
    <property type="entry name" value="C-type lectin-like"/>
    <property type="match status" value="1"/>
</dbReference>
<organism evidence="5 6">
    <name type="scientific">Erinaceus europaeus</name>
    <name type="common">Western European hedgehog</name>
    <dbReference type="NCBI Taxonomy" id="9365"/>
    <lineage>
        <taxon>Eukaryota</taxon>
        <taxon>Metazoa</taxon>
        <taxon>Chordata</taxon>
        <taxon>Craniata</taxon>
        <taxon>Vertebrata</taxon>
        <taxon>Euteleostomi</taxon>
        <taxon>Mammalia</taxon>
        <taxon>Eutheria</taxon>
        <taxon>Laurasiatheria</taxon>
        <taxon>Eulipotyphla</taxon>
        <taxon>Erinaceidae</taxon>
        <taxon>Erinaceinae</taxon>
        <taxon>Erinaceus</taxon>
    </lineage>
</organism>
<evidence type="ECO:0000313" key="6">
    <source>
        <dbReference type="RefSeq" id="XP_060033852.1"/>
    </source>
</evidence>
<feature type="compositionally biased region" description="Low complexity" evidence="2">
    <location>
        <begin position="35"/>
        <end position="46"/>
    </location>
</feature>
<keyword evidence="3" id="KW-1133">Transmembrane helix</keyword>
<dbReference type="PANTHER" id="PTHR22803">
    <property type="entry name" value="MANNOSE, PHOSPHOLIPASE, LECTIN RECEPTOR RELATED"/>
    <property type="match status" value="1"/>
</dbReference>
<dbReference type="InterPro" id="IPR016186">
    <property type="entry name" value="C-type_lectin-like/link_sf"/>
</dbReference>